<dbReference type="InterPro" id="IPR020846">
    <property type="entry name" value="MFS_dom"/>
</dbReference>
<feature type="transmembrane region" description="Helical" evidence="7">
    <location>
        <begin position="75"/>
        <end position="93"/>
    </location>
</feature>
<dbReference type="GO" id="GO:0005886">
    <property type="term" value="C:plasma membrane"/>
    <property type="evidence" value="ECO:0007669"/>
    <property type="project" value="UniProtKB-SubCell"/>
</dbReference>
<feature type="transmembrane region" description="Helical" evidence="7">
    <location>
        <begin position="131"/>
        <end position="150"/>
    </location>
</feature>
<feature type="transmembrane region" description="Helical" evidence="7">
    <location>
        <begin position="298"/>
        <end position="315"/>
    </location>
</feature>
<protein>
    <submittedName>
        <fullName evidence="9">Inner membrane transport protein YajR</fullName>
    </submittedName>
</protein>
<dbReference type="SUPFAM" id="SSF103473">
    <property type="entry name" value="MFS general substrate transporter"/>
    <property type="match status" value="1"/>
</dbReference>
<dbReference type="CDD" id="cd17472">
    <property type="entry name" value="MFS_YajR_like"/>
    <property type="match status" value="1"/>
</dbReference>
<comment type="subcellular location">
    <subcellularLocation>
        <location evidence="1">Cell membrane</location>
        <topology evidence="1">Multi-pass membrane protein</topology>
    </subcellularLocation>
</comment>
<feature type="transmembrane region" description="Helical" evidence="7">
    <location>
        <begin position="99"/>
        <end position="119"/>
    </location>
</feature>
<feature type="transmembrane region" description="Helical" evidence="7">
    <location>
        <begin position="40"/>
        <end position="63"/>
    </location>
</feature>
<feature type="transmembrane region" description="Helical" evidence="7">
    <location>
        <begin position="273"/>
        <end position="292"/>
    </location>
</feature>
<name>A0A3B0ZB02_9ZZZZ</name>
<keyword evidence="3" id="KW-1003">Cell membrane</keyword>
<dbReference type="PANTHER" id="PTHR23517:SF2">
    <property type="entry name" value="MULTIDRUG RESISTANCE PROTEIN MDTH"/>
    <property type="match status" value="1"/>
</dbReference>
<feature type="transmembrane region" description="Helical" evidence="7">
    <location>
        <begin position="364"/>
        <end position="382"/>
    </location>
</feature>
<dbReference type="PROSITE" id="PS50850">
    <property type="entry name" value="MFS"/>
    <property type="match status" value="1"/>
</dbReference>
<keyword evidence="4 7" id="KW-0812">Transmembrane</keyword>
<feature type="transmembrane region" description="Helical" evidence="7">
    <location>
        <begin position="12"/>
        <end position="34"/>
    </location>
</feature>
<evidence type="ECO:0000256" key="4">
    <source>
        <dbReference type="ARBA" id="ARBA00022692"/>
    </source>
</evidence>
<evidence type="ECO:0000256" key="3">
    <source>
        <dbReference type="ARBA" id="ARBA00022475"/>
    </source>
</evidence>
<dbReference type="EMBL" id="UOFR01000001">
    <property type="protein sequence ID" value="VAW90575.1"/>
    <property type="molecule type" value="Genomic_DNA"/>
</dbReference>
<keyword evidence="6 7" id="KW-0472">Membrane</keyword>
<feature type="transmembrane region" description="Helical" evidence="7">
    <location>
        <begin position="336"/>
        <end position="358"/>
    </location>
</feature>
<organism evidence="9">
    <name type="scientific">hydrothermal vent metagenome</name>
    <dbReference type="NCBI Taxonomy" id="652676"/>
    <lineage>
        <taxon>unclassified sequences</taxon>
        <taxon>metagenomes</taxon>
        <taxon>ecological metagenomes</taxon>
    </lineage>
</organism>
<dbReference type="GO" id="GO:0022857">
    <property type="term" value="F:transmembrane transporter activity"/>
    <property type="evidence" value="ECO:0007669"/>
    <property type="project" value="InterPro"/>
</dbReference>
<evidence type="ECO:0000256" key="1">
    <source>
        <dbReference type="ARBA" id="ARBA00004651"/>
    </source>
</evidence>
<dbReference type="Pfam" id="PF07690">
    <property type="entry name" value="MFS_1"/>
    <property type="match status" value="1"/>
</dbReference>
<evidence type="ECO:0000256" key="7">
    <source>
        <dbReference type="SAM" id="Phobius"/>
    </source>
</evidence>
<keyword evidence="5 7" id="KW-1133">Transmembrane helix</keyword>
<dbReference type="PROSITE" id="PS00216">
    <property type="entry name" value="SUGAR_TRANSPORT_1"/>
    <property type="match status" value="1"/>
</dbReference>
<dbReference type="Gene3D" id="1.20.1250.20">
    <property type="entry name" value="MFS general substrate transporter like domains"/>
    <property type="match status" value="1"/>
</dbReference>
<dbReference type="PANTHER" id="PTHR23517">
    <property type="entry name" value="RESISTANCE PROTEIN MDTM, PUTATIVE-RELATED-RELATED"/>
    <property type="match status" value="1"/>
</dbReference>
<feature type="transmembrane region" description="Helical" evidence="7">
    <location>
        <begin position="162"/>
        <end position="181"/>
    </location>
</feature>
<accession>A0A3B0ZB02</accession>
<dbReference type="InterPro" id="IPR050171">
    <property type="entry name" value="MFS_Transporters"/>
</dbReference>
<gene>
    <name evidence="9" type="ORF">MNBD_GAMMA21-16</name>
</gene>
<proteinExistence type="predicted"/>
<dbReference type="AlphaFoldDB" id="A0A3B0ZB02"/>
<dbReference type="InterPro" id="IPR011701">
    <property type="entry name" value="MFS"/>
</dbReference>
<evidence type="ECO:0000256" key="2">
    <source>
        <dbReference type="ARBA" id="ARBA00022448"/>
    </source>
</evidence>
<dbReference type="InterPro" id="IPR005829">
    <property type="entry name" value="Sugar_transporter_CS"/>
</dbReference>
<evidence type="ECO:0000256" key="6">
    <source>
        <dbReference type="ARBA" id="ARBA00023136"/>
    </source>
</evidence>
<feature type="transmembrane region" description="Helical" evidence="7">
    <location>
        <begin position="246"/>
        <end position="266"/>
    </location>
</feature>
<feature type="domain" description="Major facilitator superfamily (MFS) profile" evidence="8">
    <location>
        <begin position="6"/>
        <end position="389"/>
    </location>
</feature>
<sequence length="459" mass="49678">MNSSEKRVAIALSGVFATRMLGLFMVLPVFAIYAENLHGFTPTLAGIAIGIYGLTQALLQIPLGRLSDRVGRKPIIIGGLVVFALGSVIAAMADSITGVIIGRAIQGSGAIASAVMALAADLTREEHRMKVMASIGMSIGLAFAVAIIMGPVLHSWFGVSGIFWTTAGLAVLAIAIIGLVVPTPVTTRFHRDTEVEFNWLGRVARHPQLLRLDLGVFVLHFVMTATMFALPVIWVKTHHFDVANHWWVYLPVMALSLVLVIPFIIIGEKKRQLKQIVVLSVVALASACLLLWWQHNNWWFLAMGLWLFFVGFNLLEASLPSLIAKFAPAAHKGTAMGVFSSAQFLGAFFGATSAGWVSEHFGPGNVFIVNAVLVALWLGMAISMRQPPYLSSELVNVGQVDKQQAQELVMHLTAIRGVAEAVVIPEDGVAYLKVDKNALDREALLAYSNVGYSTDQKDK</sequence>
<evidence type="ECO:0000256" key="5">
    <source>
        <dbReference type="ARBA" id="ARBA00022989"/>
    </source>
</evidence>
<feature type="transmembrane region" description="Helical" evidence="7">
    <location>
        <begin position="212"/>
        <end position="234"/>
    </location>
</feature>
<evidence type="ECO:0000259" key="8">
    <source>
        <dbReference type="PROSITE" id="PS50850"/>
    </source>
</evidence>
<dbReference type="InterPro" id="IPR036259">
    <property type="entry name" value="MFS_trans_sf"/>
</dbReference>
<keyword evidence="2" id="KW-0813">Transport</keyword>
<dbReference type="Gene3D" id="3.30.70.100">
    <property type="match status" value="1"/>
</dbReference>
<evidence type="ECO:0000313" key="9">
    <source>
        <dbReference type="EMBL" id="VAW90575.1"/>
    </source>
</evidence>
<reference evidence="9" key="1">
    <citation type="submission" date="2018-06" db="EMBL/GenBank/DDBJ databases">
        <authorList>
            <person name="Zhirakovskaya E."/>
        </authorList>
    </citation>
    <scope>NUCLEOTIDE SEQUENCE</scope>
</reference>